<dbReference type="EMBL" id="JACJPW010000047">
    <property type="protein sequence ID" value="MBD2183064.1"/>
    <property type="molecule type" value="Genomic_DNA"/>
</dbReference>
<reference evidence="1" key="2">
    <citation type="submission" date="2020-08" db="EMBL/GenBank/DDBJ databases">
        <authorList>
            <person name="Chen M."/>
            <person name="Teng W."/>
            <person name="Zhao L."/>
            <person name="Hu C."/>
            <person name="Zhou Y."/>
            <person name="Han B."/>
            <person name="Song L."/>
            <person name="Shu W."/>
        </authorList>
    </citation>
    <scope>NUCLEOTIDE SEQUENCE</scope>
    <source>
        <strain evidence="1">FACHB-1375</strain>
    </source>
</reference>
<gene>
    <name evidence="1" type="ORF">H6G03_18685</name>
</gene>
<accession>A0A926VFR0</accession>
<keyword evidence="2" id="KW-1185">Reference proteome</keyword>
<proteinExistence type="predicted"/>
<dbReference type="AlphaFoldDB" id="A0A926VFR0"/>
<evidence type="ECO:0000313" key="1">
    <source>
        <dbReference type="EMBL" id="MBD2183064.1"/>
    </source>
</evidence>
<sequence>MPKPVILCADDESVVLNSLKIQLRNKFKDAFIYEIAESADRAAIDRAKREANLHSYLSKP</sequence>
<comment type="caution">
    <text evidence="1">The sequence shown here is derived from an EMBL/GenBank/DDBJ whole genome shotgun (WGS) entry which is preliminary data.</text>
</comment>
<evidence type="ECO:0000313" key="2">
    <source>
        <dbReference type="Proteomes" id="UP000641646"/>
    </source>
</evidence>
<name>A0A926VFR0_9CYAN</name>
<dbReference type="RefSeq" id="WP_190466602.1">
    <property type="nucleotide sequence ID" value="NZ_JACJPW010000047.1"/>
</dbReference>
<organism evidence="1 2">
    <name type="scientific">Aerosakkonema funiforme FACHB-1375</name>
    <dbReference type="NCBI Taxonomy" id="2949571"/>
    <lineage>
        <taxon>Bacteria</taxon>
        <taxon>Bacillati</taxon>
        <taxon>Cyanobacteriota</taxon>
        <taxon>Cyanophyceae</taxon>
        <taxon>Oscillatoriophycideae</taxon>
        <taxon>Aerosakkonematales</taxon>
        <taxon>Aerosakkonemataceae</taxon>
        <taxon>Aerosakkonema</taxon>
    </lineage>
</organism>
<protein>
    <submittedName>
        <fullName evidence="1">Uncharacterized protein</fullName>
    </submittedName>
</protein>
<dbReference type="Proteomes" id="UP000641646">
    <property type="component" value="Unassembled WGS sequence"/>
</dbReference>
<reference evidence="1" key="1">
    <citation type="journal article" date="2015" name="ISME J.">
        <title>Draft Genome Sequence of Streptomyces incarnatus NRRL8089, which Produces the Nucleoside Antibiotic Sinefungin.</title>
        <authorList>
            <person name="Oshima K."/>
            <person name="Hattori M."/>
            <person name="Shimizu H."/>
            <person name="Fukuda K."/>
            <person name="Nemoto M."/>
            <person name="Inagaki K."/>
            <person name="Tamura T."/>
        </authorList>
    </citation>
    <scope>NUCLEOTIDE SEQUENCE</scope>
    <source>
        <strain evidence="1">FACHB-1375</strain>
    </source>
</reference>